<dbReference type="UniPathway" id="UPA00539"/>
<dbReference type="InterPro" id="IPR011725">
    <property type="entry name" value="PQQ_synth_PqqA"/>
</dbReference>
<comment type="caution">
    <text evidence="4">The sequence shown here is derived from an EMBL/GenBank/DDBJ whole genome shotgun (WGS) entry which is preliminary data.</text>
</comment>
<comment type="pathway">
    <text evidence="1">Cofactor biosynthesis; pyrroloquinoline quinone biosynthesis.</text>
</comment>
<dbReference type="AlphaFoldDB" id="A0A426JZ69"/>
<dbReference type="Pfam" id="PF08042">
    <property type="entry name" value="PqqA"/>
    <property type="match status" value="1"/>
</dbReference>
<keyword evidence="5" id="KW-1185">Reference proteome</keyword>
<dbReference type="GO" id="GO:0018189">
    <property type="term" value="P:pyrroloquinoline quinone biosynthetic process"/>
    <property type="evidence" value="ECO:0007669"/>
    <property type="project" value="UniProtKB-UniPathway"/>
</dbReference>
<evidence type="ECO:0000313" key="4">
    <source>
        <dbReference type="EMBL" id="RRO18396.1"/>
    </source>
</evidence>
<name>A0A426JZ69_9PSEU</name>
<proteinExistence type="inferred from homology"/>
<gene>
    <name evidence="4" type="primary">pqqA</name>
    <name evidence="4" type="ORF">EIL87_06840</name>
</gene>
<evidence type="ECO:0000313" key="5">
    <source>
        <dbReference type="Proteomes" id="UP000274515"/>
    </source>
</evidence>
<sequence length="26" mass="3045">MTWETPEYTVIDVCAEVTGYLHRSED</sequence>
<evidence type="ECO:0000256" key="3">
    <source>
        <dbReference type="ARBA" id="ARBA00015086"/>
    </source>
</evidence>
<evidence type="ECO:0000256" key="1">
    <source>
        <dbReference type="ARBA" id="ARBA00004886"/>
    </source>
</evidence>
<protein>
    <recommendedName>
        <fullName evidence="3">Coenzyme PQQ synthesis protein A</fullName>
    </recommendedName>
</protein>
<evidence type="ECO:0000256" key="2">
    <source>
        <dbReference type="ARBA" id="ARBA00009325"/>
    </source>
</evidence>
<dbReference type="EMBL" id="RSAA01000007">
    <property type="protein sequence ID" value="RRO18396.1"/>
    <property type="molecule type" value="Genomic_DNA"/>
</dbReference>
<organism evidence="4 5">
    <name type="scientific">Saccharopolyspora rhizosphaerae</name>
    <dbReference type="NCBI Taxonomy" id="2492662"/>
    <lineage>
        <taxon>Bacteria</taxon>
        <taxon>Bacillati</taxon>
        <taxon>Actinomycetota</taxon>
        <taxon>Actinomycetes</taxon>
        <taxon>Pseudonocardiales</taxon>
        <taxon>Pseudonocardiaceae</taxon>
        <taxon>Saccharopolyspora</taxon>
    </lineage>
</organism>
<reference evidence="4 5" key="1">
    <citation type="submission" date="2018-11" db="EMBL/GenBank/DDBJ databases">
        <title>Saccharopolyspora rhizosphaerae sp. nov., an actinomycete isolated from rhizosphere soil in Thailand.</title>
        <authorList>
            <person name="Intra B."/>
            <person name="Euanorasetr J."/>
            <person name="Take A."/>
            <person name="Inahashi Y."/>
            <person name="Mori M."/>
            <person name="Panbangred W."/>
            <person name="Matsumoto A."/>
        </authorList>
    </citation>
    <scope>NUCLEOTIDE SEQUENCE [LARGE SCALE GENOMIC DNA]</scope>
    <source>
        <strain evidence="4 5">H219</strain>
    </source>
</reference>
<comment type="similarity">
    <text evidence="2">Belongs to the PqqA family.</text>
</comment>
<dbReference type="Proteomes" id="UP000274515">
    <property type="component" value="Unassembled WGS sequence"/>
</dbReference>
<accession>A0A426JZ69</accession>